<protein>
    <submittedName>
        <fullName evidence="2">DNA-directed RNA polymerase specialized sigma24 family protein</fullName>
    </submittedName>
</protein>
<accession>A0ABX0U862</accession>
<reference evidence="2 3" key="1">
    <citation type="submission" date="2020-03" db="EMBL/GenBank/DDBJ databases">
        <title>Genomic Encyclopedia of Type Strains, Phase IV (KMG-IV): sequencing the most valuable type-strain genomes for metagenomic binning, comparative biology and taxonomic classification.</title>
        <authorList>
            <person name="Goeker M."/>
        </authorList>
    </citation>
    <scope>NUCLEOTIDE SEQUENCE [LARGE SCALE GENOMIC DNA]</scope>
    <source>
        <strain evidence="2 3">DSM 101599</strain>
    </source>
</reference>
<evidence type="ECO:0000313" key="2">
    <source>
        <dbReference type="EMBL" id="NIJ43945.1"/>
    </source>
</evidence>
<dbReference type="EMBL" id="JAASQL010000001">
    <property type="protein sequence ID" value="NIJ43945.1"/>
    <property type="molecule type" value="Genomic_DNA"/>
</dbReference>
<organism evidence="2 3">
    <name type="scientific">Wenyingzhuangia heitensis</name>
    <dbReference type="NCBI Taxonomy" id="1487859"/>
    <lineage>
        <taxon>Bacteria</taxon>
        <taxon>Pseudomonadati</taxon>
        <taxon>Bacteroidota</taxon>
        <taxon>Flavobacteriia</taxon>
        <taxon>Flavobacteriales</taxon>
        <taxon>Flavobacteriaceae</taxon>
        <taxon>Wenyingzhuangia</taxon>
    </lineage>
</organism>
<evidence type="ECO:0000259" key="1">
    <source>
        <dbReference type="Pfam" id="PF08281"/>
    </source>
</evidence>
<name>A0ABX0U862_9FLAO</name>
<proteinExistence type="predicted"/>
<keyword evidence="3" id="KW-1185">Reference proteome</keyword>
<dbReference type="SUPFAM" id="SSF88659">
    <property type="entry name" value="Sigma3 and sigma4 domains of RNA polymerase sigma factors"/>
    <property type="match status" value="1"/>
</dbReference>
<dbReference type="InterPro" id="IPR036388">
    <property type="entry name" value="WH-like_DNA-bd_sf"/>
</dbReference>
<dbReference type="Proteomes" id="UP000745859">
    <property type="component" value="Unassembled WGS sequence"/>
</dbReference>
<feature type="domain" description="RNA polymerase sigma factor 70 region 4 type 2" evidence="1">
    <location>
        <begin position="2"/>
        <end position="36"/>
    </location>
</feature>
<gene>
    <name evidence="2" type="ORF">FHR24_000384</name>
</gene>
<dbReference type="InterPro" id="IPR013249">
    <property type="entry name" value="RNA_pol_sigma70_r4_t2"/>
</dbReference>
<evidence type="ECO:0000313" key="3">
    <source>
        <dbReference type="Proteomes" id="UP000745859"/>
    </source>
</evidence>
<comment type="caution">
    <text evidence="2">The sequence shown here is derived from an EMBL/GenBank/DDBJ whole genome shotgun (WGS) entry which is preliminary data.</text>
</comment>
<dbReference type="GO" id="GO:0000428">
    <property type="term" value="C:DNA-directed RNA polymerase complex"/>
    <property type="evidence" value="ECO:0007669"/>
    <property type="project" value="UniProtKB-KW"/>
</dbReference>
<dbReference type="Gene3D" id="1.10.10.10">
    <property type="entry name" value="Winged helix-like DNA-binding domain superfamily/Winged helix DNA-binding domain"/>
    <property type="match status" value="1"/>
</dbReference>
<dbReference type="Pfam" id="PF08281">
    <property type="entry name" value="Sigma70_r4_2"/>
    <property type="match status" value="1"/>
</dbReference>
<dbReference type="InterPro" id="IPR013324">
    <property type="entry name" value="RNA_pol_sigma_r3/r4-like"/>
</dbReference>
<keyword evidence="2" id="KW-0804">Transcription</keyword>
<sequence>MVFNLYVLDGYSHKEIANMLAISVGTSKSNLSRAKAILKKELENGAQQNQNNF</sequence>
<keyword evidence="2" id="KW-0240">DNA-directed RNA polymerase</keyword>